<gene>
    <name evidence="1" type="ORF">LCIT_02650</name>
</gene>
<sequence length="148" mass="17744">MATQRLDFLVFYRGNLVTGFDYIYAKRHEGHAFLQYDDKSQEAKDILDPRFDFYNPHFNEAGESFNWRYKEPWLDMTDKWDDFAPEVLSYINTWMGEYRGPSYPDPSLNDEWGVRFKLPNQREQIIWGLNAFPANLQAFVAFLSEFRE</sequence>
<evidence type="ECO:0000313" key="2">
    <source>
        <dbReference type="Proteomes" id="UP000323274"/>
    </source>
</evidence>
<proteinExistence type="predicted"/>
<comment type="caution">
    <text evidence="1">The sequence shown here is derived from an EMBL/GenBank/DDBJ whole genome shotgun (WGS) entry which is preliminary data.</text>
</comment>
<dbReference type="Proteomes" id="UP000323274">
    <property type="component" value="Unassembled WGS sequence"/>
</dbReference>
<protein>
    <submittedName>
        <fullName evidence="1">Uncharacterized protein</fullName>
    </submittedName>
</protein>
<organism evidence="1 2">
    <name type="scientific">Leuconostoc citreum</name>
    <dbReference type="NCBI Taxonomy" id="33964"/>
    <lineage>
        <taxon>Bacteria</taxon>
        <taxon>Bacillati</taxon>
        <taxon>Bacillota</taxon>
        <taxon>Bacilli</taxon>
        <taxon>Lactobacillales</taxon>
        <taxon>Lactobacillaceae</taxon>
        <taxon>Leuconostoc</taxon>
    </lineage>
</organism>
<accession>A0A5A5TZL0</accession>
<dbReference type="EMBL" id="BJJW01000002">
    <property type="protein sequence ID" value="GDZ83023.1"/>
    <property type="molecule type" value="Genomic_DNA"/>
</dbReference>
<name>A0A5A5TZL0_LEUCI</name>
<dbReference type="AlphaFoldDB" id="A0A5A5TZL0"/>
<dbReference type="RefSeq" id="WP_048801487.1">
    <property type="nucleotide sequence ID" value="NZ_BJJW01000002.1"/>
</dbReference>
<reference evidence="1 2" key="1">
    <citation type="submission" date="2019-04" db="EMBL/GenBank/DDBJ databases">
        <title>A pseudo-fructophilic Leuconostoc citreum strain F192-5 isolated from peel of satsuma mandarin: the first report for isolation and characterization of strain-dependent fructophilic-like characteristics.</title>
        <authorList>
            <person name="Maeno S."/>
            <person name="Tanizawa Y."/>
            <person name="Kajikawa A."/>
            <person name="Kanesaki Y."/>
            <person name="Kubota E."/>
            <person name="Arita M."/>
            <person name="Leon D."/>
            <person name="Endo A."/>
        </authorList>
    </citation>
    <scope>NUCLEOTIDE SEQUENCE [LARGE SCALE GENOMIC DNA]</scope>
    <source>
        <strain evidence="1 2">F192-5</strain>
    </source>
</reference>
<evidence type="ECO:0000313" key="1">
    <source>
        <dbReference type="EMBL" id="GDZ83023.1"/>
    </source>
</evidence>